<organism evidence="2 3">
    <name type="scientific">Alistipes shahii</name>
    <dbReference type="NCBI Taxonomy" id="328814"/>
    <lineage>
        <taxon>Bacteria</taxon>
        <taxon>Pseudomonadati</taxon>
        <taxon>Bacteroidota</taxon>
        <taxon>Bacteroidia</taxon>
        <taxon>Bacteroidales</taxon>
        <taxon>Rikenellaceae</taxon>
        <taxon>Alistipes</taxon>
    </lineage>
</organism>
<evidence type="ECO:0000313" key="2">
    <source>
        <dbReference type="EMBL" id="KAA2369900.1"/>
    </source>
</evidence>
<dbReference type="Pfam" id="PF21882">
    <property type="entry name" value="Gp53-like_C"/>
    <property type="match status" value="1"/>
</dbReference>
<feature type="domain" description="Putative tail fiber protein gp53-like C-terminal" evidence="1">
    <location>
        <begin position="33"/>
        <end position="119"/>
    </location>
</feature>
<accession>A0A5B3G8V9</accession>
<reference evidence="2 3" key="1">
    <citation type="journal article" date="2019" name="Nat. Med.">
        <title>A library of human gut bacterial isolates paired with longitudinal multiomics data enables mechanistic microbiome research.</title>
        <authorList>
            <person name="Poyet M."/>
            <person name="Groussin M."/>
            <person name="Gibbons S.M."/>
            <person name="Avila-Pacheco J."/>
            <person name="Jiang X."/>
            <person name="Kearney S.M."/>
            <person name="Perrotta A.R."/>
            <person name="Berdy B."/>
            <person name="Zhao S."/>
            <person name="Lieberman T.D."/>
            <person name="Swanson P.K."/>
            <person name="Smith M."/>
            <person name="Roesemann S."/>
            <person name="Alexander J.E."/>
            <person name="Rich S.A."/>
            <person name="Livny J."/>
            <person name="Vlamakis H."/>
            <person name="Clish C."/>
            <person name="Bullock K."/>
            <person name="Deik A."/>
            <person name="Scott J."/>
            <person name="Pierce K.A."/>
            <person name="Xavier R.J."/>
            <person name="Alm E.J."/>
        </authorList>
    </citation>
    <scope>NUCLEOTIDE SEQUENCE [LARGE SCALE GENOMIC DNA]</scope>
    <source>
        <strain evidence="2 3">BIOML-A2</strain>
    </source>
</reference>
<sequence>MTDAEKSAWNDKAAKDLSNVSIGKQFADNGYYKAPDGLLIQWGYASGGGSLTVYFPISFYTTPYNVLAAVVFGNRTAVATASVNSKTASSFTVRKSYIESTSGGVNPAGEPIYWFAIGRWK</sequence>
<comment type="caution">
    <text evidence="2">The sequence shown here is derived from an EMBL/GenBank/DDBJ whole genome shotgun (WGS) entry which is preliminary data.</text>
</comment>
<dbReference type="RefSeq" id="WP_149887422.1">
    <property type="nucleotide sequence ID" value="NZ_DBEWHZ010000148.1"/>
</dbReference>
<dbReference type="EMBL" id="VVXK01000011">
    <property type="protein sequence ID" value="KAA2369900.1"/>
    <property type="molecule type" value="Genomic_DNA"/>
</dbReference>
<dbReference type="Proteomes" id="UP000323567">
    <property type="component" value="Unassembled WGS sequence"/>
</dbReference>
<proteinExistence type="predicted"/>
<dbReference type="InterPro" id="IPR054075">
    <property type="entry name" value="Gp53-like_C"/>
</dbReference>
<evidence type="ECO:0000313" key="3">
    <source>
        <dbReference type="Proteomes" id="UP000323567"/>
    </source>
</evidence>
<dbReference type="AlphaFoldDB" id="A0A5B3G8V9"/>
<protein>
    <recommendedName>
        <fullName evidence="1">Putative tail fiber protein gp53-like C-terminal domain-containing protein</fullName>
    </recommendedName>
</protein>
<evidence type="ECO:0000259" key="1">
    <source>
        <dbReference type="Pfam" id="PF21882"/>
    </source>
</evidence>
<gene>
    <name evidence="2" type="ORF">F2Y13_08940</name>
</gene>
<dbReference type="Gene3D" id="2.60.40.3940">
    <property type="match status" value="1"/>
</dbReference>
<name>A0A5B3G8V9_9BACT</name>